<protein>
    <submittedName>
        <fullName evidence="1">Uncharacterized protein</fullName>
    </submittedName>
</protein>
<name>A0A6P1CPR9_9NOCA</name>
<sequence>MSDQHMFITDAERLEIIDALREIPDLLEPLALAIVRGDRHGLTDSTTRRAPQSTPPIDYAAQAMAEDVHNLLIGWVRVVCEERALREPDVDSIVQAAHWLDRNATALAMSPGAADAHRTICAAVRRIRQRTRRGDATLTDEDLARGGRQILTAYQIDRIVPMLGERGRGLNRRRVELLAKAGVLRPVSRDADTGTRFFRLGDILAAHAEHPRRGGGSARTA</sequence>
<evidence type="ECO:0000313" key="2">
    <source>
        <dbReference type="Proteomes" id="UP000471166"/>
    </source>
</evidence>
<dbReference type="EMBL" id="JAAGVB010000020">
    <property type="protein sequence ID" value="NEW33822.1"/>
    <property type="molecule type" value="Genomic_DNA"/>
</dbReference>
<dbReference type="AlphaFoldDB" id="A0A6P1CPR9"/>
<comment type="caution">
    <text evidence="1">The sequence shown here is derived from an EMBL/GenBank/DDBJ whole genome shotgun (WGS) entry which is preliminary data.</text>
</comment>
<dbReference type="Proteomes" id="UP000471166">
    <property type="component" value="Unassembled WGS sequence"/>
</dbReference>
<accession>A0A6P1CPR9</accession>
<dbReference type="RefSeq" id="WP_163845197.1">
    <property type="nucleotide sequence ID" value="NZ_JAAGVB010000020.1"/>
</dbReference>
<gene>
    <name evidence="1" type="ORF">GV791_14790</name>
</gene>
<reference evidence="1 2" key="1">
    <citation type="submission" date="2020-01" db="EMBL/GenBank/DDBJ databases">
        <title>Genetics and antimicrobial susceptibilities of Nocardia species isolated from the soil; a comparison with species isolated from humans.</title>
        <authorList>
            <person name="Carrasco G."/>
            <person name="Monzon S."/>
            <person name="Sansegundo M."/>
            <person name="Garcia E."/>
            <person name="Garrido N."/>
            <person name="Medina M.J."/>
            <person name="Villalon P."/>
            <person name="Ramirez-Arocha A.C."/>
            <person name="Jimenez P."/>
            <person name="Cuesta I."/>
            <person name="Valdezate S."/>
        </authorList>
    </citation>
    <scope>NUCLEOTIDE SEQUENCE [LARGE SCALE GENOMIC DNA]</scope>
    <source>
        <strain evidence="1 2">CNM20110626</strain>
    </source>
</reference>
<evidence type="ECO:0000313" key="1">
    <source>
        <dbReference type="EMBL" id="NEW33822.1"/>
    </source>
</evidence>
<organism evidence="1 2">
    <name type="scientific">Nocardia cyriacigeorgica</name>
    <dbReference type="NCBI Taxonomy" id="135487"/>
    <lineage>
        <taxon>Bacteria</taxon>
        <taxon>Bacillati</taxon>
        <taxon>Actinomycetota</taxon>
        <taxon>Actinomycetes</taxon>
        <taxon>Mycobacteriales</taxon>
        <taxon>Nocardiaceae</taxon>
        <taxon>Nocardia</taxon>
    </lineage>
</organism>
<proteinExistence type="predicted"/>